<feature type="domain" description="Glycosyltransferase 2-like" evidence="9">
    <location>
        <begin position="741"/>
        <end position="855"/>
    </location>
</feature>
<dbReference type="InterPro" id="IPR029044">
    <property type="entry name" value="Nucleotide-diphossugar_trans"/>
</dbReference>
<dbReference type="eggNOG" id="COG0110">
    <property type="taxonomic scope" value="Bacteria"/>
</dbReference>
<evidence type="ECO:0000256" key="5">
    <source>
        <dbReference type="ARBA" id="ARBA00022737"/>
    </source>
</evidence>
<dbReference type="RefSeq" id="WP_024013861.1">
    <property type="nucleotide sequence ID" value="NZ_CM002330.1"/>
</dbReference>
<dbReference type="Proteomes" id="UP000024771">
    <property type="component" value="Chromosome"/>
</dbReference>
<dbReference type="PATRIC" id="fig|1395516.4.peg.3918"/>
<dbReference type="GO" id="GO:0016020">
    <property type="term" value="C:membrane"/>
    <property type="evidence" value="ECO:0007669"/>
    <property type="project" value="GOC"/>
</dbReference>
<dbReference type="HOGENOM" id="CLU_262049_0_0_6"/>
<dbReference type="EMBL" id="AYMZ01000008">
    <property type="protein sequence ID" value="ETF06445.1"/>
    <property type="molecule type" value="Genomic_DNA"/>
</dbReference>
<gene>
    <name evidence="10" type="ORF">PMO01_19290</name>
</gene>
<dbReference type="InterPro" id="IPR001451">
    <property type="entry name" value="Hexapep"/>
</dbReference>
<comment type="caution">
    <text evidence="10">The sequence shown here is derived from an EMBL/GenBank/DDBJ whole genome shotgun (WGS) entry which is preliminary data.</text>
</comment>
<sequence length="1293" mass="144660">MLKIGNAKVADTVKFHLDDTADCTIEDGVELCDNVVIECGAGGSVRIGSGTLVNYGTWINGSGKVTIGENVLIAPNVCITSSTHRYHLHTPITEQGMRLAEVSIGDDVWIGASVSVLAGAEVGRGSVIAANSVVKFNVPPQSIAAGDPAVKVASRKYKRVVFYTLPLILRDRPTLFSSIVDIYLPLADTFADKGWECVFVGSNELSEQYPDFKYDWISPSSYNLDYPQAGNSEWMSDWKCLLEQQPLDFHDRFVASLLDNAEPDLMFCWNYDGSLDTACSAAGIPLLFNELGMLRAPNPMAYYSDSRGVNARSGFSAEFLEYQQKSGGVPSVTALANLAQMEESYPRQNSGSVPTVLILLQVQDDSNIIMGSPFASMGEYVRHVLASIEGAPFTVIVKPHPLDDVPDLPEHVQVAGKEENIADLIAGADVVFTINSSAGFEAALAGKTVYTLGKAPYSGTGLTIDVEQSQDLPALWQAHGAVAPCTRDLRAQVLDFARSLYFLSEAQFCEPSAHLSRLPRTLPSDLSRNAFDPDLESFRQQSYISWLEGKVEEAQVDLSTLSETYLATKNELATVKHELLVVNDQLSIIEGNFTGVLQYPDLNSEEAVRIQKLLLIERESLQQQIESSKAEVEELKHKLDEVYASKSWRLTRPIRGGRRALWMLRNRLSNPRVVLRPIYQRLPFLIGVRMRLRHCIKAVQTKFMRAINSQNNLKSLQVIADRRFGYSLDVPVFDVRPIIDVSIVTYNSCKWVDGFFVSLKAQDYPLQHLNLCFVDNGSKDSTVEDLLRWKTLLGTEVAGFQVVQGKNVGFGLGHDRAIMSGQSEFILISNIDIVFAPDSIAKIVATANADNLRAVASWELRQAPYEHPKYYDPVTHETNWSSHACILIRRSAYAKVGGYEHEIFMYGEDVELSYRFRSYGYQLKYCPSAVVYHYTYEHENHVKPIQFTGSTLANAYLRLRYGDVSDKFGALVLQSALLFRPEVYEGSRRDVVANIRKIVRKFPHFLSGKGSNNQACFPFRGFDYEMIRDGAFWTVGKPLAELPLVTIVTRTYRNRNEFLRQSIMSVLNQTYSNVELVVVEDGGETMKELVAEFQRPEGRAIRFYGMDKVGRSVTGNYGLEMAKGTYCMFLDDDDLLFSDHVEVLVAALANNPDSVAAYSLAMEVGTNVAADGRYTEVSHETPSYFKHEYDYDTLLDHNFIPIQSLLFQRSLYLERGGFETDMSHLEDWNLWLRYGYGNTFTYVAKTTSLFRTPADPNVRLERHKSLHEAYSLAKDRAAKSCEGYRSTGSEGQE</sequence>
<keyword evidence="1" id="KW-0444">Lipid biosynthesis</keyword>
<keyword evidence="2" id="KW-0472">Membrane</keyword>
<dbReference type="InterPro" id="IPR043148">
    <property type="entry name" value="TagF_C"/>
</dbReference>
<evidence type="ECO:0000256" key="2">
    <source>
        <dbReference type="ARBA" id="ARBA00022519"/>
    </source>
</evidence>
<dbReference type="Gene3D" id="2.160.10.10">
    <property type="entry name" value="Hexapeptide repeat proteins"/>
    <property type="match status" value="1"/>
</dbReference>
<dbReference type="eggNOG" id="COG1216">
    <property type="taxonomic scope" value="Bacteria"/>
</dbReference>
<dbReference type="InterPro" id="IPR018357">
    <property type="entry name" value="Hexapep_transf_CS"/>
</dbReference>
<protein>
    <submittedName>
        <fullName evidence="10">Transferase</fullName>
    </submittedName>
</protein>
<evidence type="ECO:0000256" key="6">
    <source>
        <dbReference type="ARBA" id="ARBA00023098"/>
    </source>
</evidence>
<dbReference type="Gene3D" id="3.90.550.10">
    <property type="entry name" value="Spore Coat Polysaccharide Biosynthesis Protein SpsA, Chain A"/>
    <property type="match status" value="2"/>
</dbReference>
<dbReference type="SUPFAM" id="SSF51161">
    <property type="entry name" value="Trimeric LpxA-like enzymes"/>
    <property type="match status" value="1"/>
</dbReference>
<keyword evidence="6" id="KW-0443">Lipid metabolism</keyword>
<keyword evidence="3" id="KW-0441">Lipid A biosynthesis</keyword>
<dbReference type="Pfam" id="PF05159">
    <property type="entry name" value="Capsule_synth"/>
    <property type="match status" value="1"/>
</dbReference>
<keyword evidence="2" id="KW-1003">Cell membrane</keyword>
<dbReference type="SUPFAM" id="SSF53448">
    <property type="entry name" value="Nucleotide-diphospho-sugar transferases"/>
    <property type="match status" value="2"/>
</dbReference>
<proteinExistence type="predicted"/>
<organism evidence="10">
    <name type="scientific">Pseudomonas moraviensis R28-S</name>
    <dbReference type="NCBI Taxonomy" id="1395516"/>
    <lineage>
        <taxon>Bacteria</taxon>
        <taxon>Pseudomonadati</taxon>
        <taxon>Pseudomonadota</taxon>
        <taxon>Gammaproteobacteria</taxon>
        <taxon>Pseudomonadales</taxon>
        <taxon>Pseudomonadaceae</taxon>
        <taxon>Pseudomonas</taxon>
    </lineage>
</organism>
<dbReference type="PANTHER" id="PTHR43685">
    <property type="entry name" value="GLYCOSYLTRANSFERASE"/>
    <property type="match status" value="1"/>
</dbReference>
<dbReference type="Gene3D" id="3.40.50.12580">
    <property type="match status" value="1"/>
</dbReference>
<dbReference type="InterPro" id="IPR011004">
    <property type="entry name" value="Trimer_LpxA-like_sf"/>
</dbReference>
<dbReference type="InterPro" id="IPR001173">
    <property type="entry name" value="Glyco_trans_2-like"/>
</dbReference>
<dbReference type="CDD" id="cd04647">
    <property type="entry name" value="LbH_MAT_like"/>
    <property type="match status" value="1"/>
</dbReference>
<evidence type="ECO:0000313" key="10">
    <source>
        <dbReference type="EMBL" id="ETF06445.1"/>
    </source>
</evidence>
<keyword evidence="4 10" id="KW-0808">Transferase</keyword>
<keyword evidence="7" id="KW-0012">Acyltransferase</keyword>
<reference evidence="10" key="1">
    <citation type="journal article" date="2014" name="Genome Announc.">
        <title>Draft Genome Sequence of Pseudomonas moraviensis R28-S.</title>
        <authorList>
            <person name="Hunter S.S."/>
            <person name="Yano H."/>
            <person name="Loftie-Eaton W."/>
            <person name="Hughes J."/>
            <person name="De Gelder L."/>
            <person name="Stragier P."/>
            <person name="De Vos P."/>
            <person name="Settles M.L."/>
            <person name="Top E.M."/>
        </authorList>
    </citation>
    <scope>NUCLEOTIDE SEQUENCE [LARGE SCALE GENOMIC DNA]</scope>
    <source>
        <strain evidence="10">R28-S</strain>
    </source>
</reference>
<evidence type="ECO:0000256" key="7">
    <source>
        <dbReference type="ARBA" id="ARBA00023315"/>
    </source>
</evidence>
<evidence type="ECO:0000259" key="9">
    <source>
        <dbReference type="Pfam" id="PF00535"/>
    </source>
</evidence>
<feature type="domain" description="Glycosyltransferase 2-like" evidence="9">
    <location>
        <begin position="1053"/>
        <end position="1210"/>
    </location>
</feature>
<keyword evidence="8" id="KW-0175">Coiled coil</keyword>
<accession>V8R4E8</accession>
<dbReference type="GO" id="GO:0015774">
    <property type="term" value="P:polysaccharide transport"/>
    <property type="evidence" value="ECO:0007669"/>
    <property type="project" value="InterPro"/>
</dbReference>
<dbReference type="GO" id="GO:0000271">
    <property type="term" value="P:polysaccharide biosynthetic process"/>
    <property type="evidence" value="ECO:0007669"/>
    <property type="project" value="InterPro"/>
</dbReference>
<evidence type="ECO:0000256" key="8">
    <source>
        <dbReference type="SAM" id="Coils"/>
    </source>
</evidence>
<dbReference type="GO" id="GO:0009245">
    <property type="term" value="P:lipid A biosynthetic process"/>
    <property type="evidence" value="ECO:0007669"/>
    <property type="project" value="UniProtKB-KW"/>
</dbReference>
<evidence type="ECO:0000256" key="4">
    <source>
        <dbReference type="ARBA" id="ARBA00022679"/>
    </source>
</evidence>
<dbReference type="GO" id="GO:0016746">
    <property type="term" value="F:acyltransferase activity"/>
    <property type="evidence" value="ECO:0007669"/>
    <property type="project" value="UniProtKB-KW"/>
</dbReference>
<dbReference type="InterPro" id="IPR050834">
    <property type="entry name" value="Glycosyltransf_2"/>
</dbReference>
<dbReference type="Pfam" id="PF00132">
    <property type="entry name" value="Hexapep"/>
    <property type="match status" value="1"/>
</dbReference>
<keyword evidence="2" id="KW-0997">Cell inner membrane</keyword>
<keyword evidence="5" id="KW-0677">Repeat</keyword>
<evidence type="ECO:0000256" key="1">
    <source>
        <dbReference type="ARBA" id="ARBA00022516"/>
    </source>
</evidence>
<evidence type="ECO:0000256" key="3">
    <source>
        <dbReference type="ARBA" id="ARBA00022556"/>
    </source>
</evidence>
<name>V8R4E8_9PSED</name>
<dbReference type="Pfam" id="PF00535">
    <property type="entry name" value="Glycos_transf_2"/>
    <property type="match status" value="2"/>
</dbReference>
<dbReference type="PROSITE" id="PS00101">
    <property type="entry name" value="HEXAPEP_TRANSFERASES"/>
    <property type="match status" value="1"/>
</dbReference>
<dbReference type="PANTHER" id="PTHR43685:SF2">
    <property type="entry name" value="GLYCOSYLTRANSFERASE 2-LIKE DOMAIN-CONTAINING PROTEIN"/>
    <property type="match status" value="1"/>
</dbReference>
<dbReference type="InterPro" id="IPR007833">
    <property type="entry name" value="Capsule_polysaccharide_synth"/>
</dbReference>
<feature type="coiled-coil region" evidence="8">
    <location>
        <begin position="611"/>
        <end position="645"/>
    </location>
</feature>